<feature type="transmembrane region" description="Helical" evidence="17">
    <location>
        <begin position="41"/>
        <end position="66"/>
    </location>
</feature>
<gene>
    <name evidence="19" type="primary">ND4</name>
</gene>
<feature type="transmembrane region" description="Helical" evidence="17">
    <location>
        <begin position="374"/>
        <end position="393"/>
    </location>
</feature>
<dbReference type="PRINTS" id="PR01437">
    <property type="entry name" value="NUOXDRDTASE4"/>
</dbReference>
<evidence type="ECO:0000256" key="6">
    <source>
        <dbReference type="ARBA" id="ARBA00022448"/>
    </source>
</evidence>
<dbReference type="EMBL" id="MN577636">
    <property type="protein sequence ID" value="QHV34367.1"/>
    <property type="molecule type" value="Genomic_DNA"/>
</dbReference>
<keyword evidence="11 17" id="KW-1133">Transmembrane helix</keyword>
<evidence type="ECO:0000256" key="13">
    <source>
        <dbReference type="ARBA" id="ARBA00023075"/>
    </source>
</evidence>
<evidence type="ECO:0000256" key="5">
    <source>
        <dbReference type="ARBA" id="ARBA00021006"/>
    </source>
</evidence>
<sequence length="435" mass="52087">MMIFYFLFMIPLVFLLNFFHFYQFILVISMFLFLSNNFFDFFGGLFYCFGIDFYSFFLIFLCLLISCYMLMSVFFLSNLSFFIFLIFFLCFILVLVFSCMNFFMFYIFFEFSLIPMILLIFGWGYQPERLSSGFYLFFYTLFASLPLLILIIYLYLNFNFLFLGFFYSININFVINFVMIFSFLVKFPMFMVHFWLPKAHVQAPVFGSMILAGIMLKLGGYGLIRFMFMFDYYFLIYGYIWYSITIYGCFIVGMICLIQGDSKCLIAYSSISHMGLCLLGFLSLCNLGILSSYLMMISHGFCSSGLFYLCNIIYLRTQSRSFYINKGLMTFMPGMTFLLFLLCLFNMSCPPSINFLSEVFIMYSIIKYWHMSMYFFFFISFLSSCFSFFLYFYSQYGQFCFIYSFSNVYLVEYLLMFIHIIFIFLFIFICPLMYF</sequence>
<dbReference type="GO" id="GO:0015990">
    <property type="term" value="P:electron transport coupled proton transport"/>
    <property type="evidence" value="ECO:0007669"/>
    <property type="project" value="TreeGrafter"/>
</dbReference>
<evidence type="ECO:0000313" key="19">
    <source>
        <dbReference type="EMBL" id="QHV34367.1"/>
    </source>
</evidence>
<feature type="transmembrane region" description="Helical" evidence="17">
    <location>
        <begin position="265"/>
        <end position="290"/>
    </location>
</feature>
<comment type="function">
    <text evidence="1">Core subunit of the mitochondrial membrane respiratory chain NADH dehydrogenase (Complex I) that is believed to belong to the minimal assembly required for catalysis. Complex I functions in the transfer of electrons from NADH to the respiratory chain. The immediate electron acceptor for the enzyme is believed to be ubiquinone.</text>
</comment>
<feature type="domain" description="NADH:quinone oxidoreductase/Mrp antiporter transmembrane" evidence="18">
    <location>
        <begin position="100"/>
        <end position="386"/>
    </location>
</feature>
<comment type="similarity">
    <text evidence="3 17">Belongs to the complex I subunit 4 family.</text>
</comment>
<proteinExistence type="inferred from homology"/>
<keyword evidence="10 17" id="KW-0249">Electron transport</keyword>
<evidence type="ECO:0000259" key="18">
    <source>
        <dbReference type="Pfam" id="PF00361"/>
    </source>
</evidence>
<feature type="transmembrane region" description="Helical" evidence="17">
    <location>
        <begin position="73"/>
        <end position="97"/>
    </location>
</feature>
<evidence type="ECO:0000256" key="1">
    <source>
        <dbReference type="ARBA" id="ARBA00003257"/>
    </source>
</evidence>
<dbReference type="CTD" id="4538"/>
<feature type="transmembrane region" description="Helical" evidence="17">
    <location>
        <begin position="327"/>
        <end position="347"/>
    </location>
</feature>
<evidence type="ECO:0000256" key="17">
    <source>
        <dbReference type="RuleBase" id="RU003297"/>
    </source>
</evidence>
<organism evidence="19">
    <name type="scientific">Krisna rufimarginata</name>
    <dbReference type="NCBI Taxonomy" id="1962558"/>
    <lineage>
        <taxon>Eukaryota</taxon>
        <taxon>Metazoa</taxon>
        <taxon>Ecdysozoa</taxon>
        <taxon>Arthropoda</taxon>
        <taxon>Hexapoda</taxon>
        <taxon>Insecta</taxon>
        <taxon>Pterygota</taxon>
        <taxon>Neoptera</taxon>
        <taxon>Paraneoptera</taxon>
        <taxon>Hemiptera</taxon>
        <taxon>Auchenorrhyncha</taxon>
        <taxon>Membracoidea</taxon>
        <taxon>Cicadellidae</taxon>
        <taxon>Iassinae</taxon>
        <taxon>Krisna</taxon>
    </lineage>
</organism>
<feature type="transmembrane region" description="Helical" evidence="17">
    <location>
        <begin position="103"/>
        <end position="124"/>
    </location>
</feature>
<dbReference type="InterPro" id="IPR001750">
    <property type="entry name" value="ND/Mrp_TM"/>
</dbReference>
<keyword evidence="6 17" id="KW-0813">Transport</keyword>
<keyword evidence="12 17" id="KW-0520">NAD</keyword>
<keyword evidence="7 17" id="KW-0679">Respiratory chain</keyword>
<dbReference type="InterPro" id="IPR003918">
    <property type="entry name" value="NADH_UbQ_OxRdtase"/>
</dbReference>
<evidence type="ECO:0000256" key="15">
    <source>
        <dbReference type="ARBA" id="ARBA00023136"/>
    </source>
</evidence>
<dbReference type="GO" id="GO:0003954">
    <property type="term" value="F:NADH dehydrogenase activity"/>
    <property type="evidence" value="ECO:0007669"/>
    <property type="project" value="TreeGrafter"/>
</dbReference>
<keyword evidence="9" id="KW-1278">Translocase</keyword>
<dbReference type="RefSeq" id="YP_009733529.1">
    <property type="nucleotide sequence ID" value="NC_046068.1"/>
</dbReference>
<feature type="transmembrane region" description="Helical" evidence="17">
    <location>
        <begin position="205"/>
        <end position="228"/>
    </location>
</feature>
<reference evidence="19" key="1">
    <citation type="journal article" date="2020" name="Int. J. Biol. Macromol.">
        <title>Comparative mitogenomes of six species in the subfamily Iassinae (Hemiptera: Cicadellidae) and phylogenetic analysis.</title>
        <authorList>
            <person name="Wang J."/>
            <person name="Wu Y."/>
            <person name="Dai R."/>
            <person name="Yang M."/>
        </authorList>
    </citation>
    <scope>NUCLEOTIDE SEQUENCE</scope>
</reference>
<feature type="transmembrane region" description="Helical" evidence="17">
    <location>
        <begin position="296"/>
        <end position="315"/>
    </location>
</feature>
<comment type="catalytic activity">
    <reaction evidence="16 17">
        <text>a ubiquinone + NADH + 5 H(+)(in) = a ubiquinol + NAD(+) + 4 H(+)(out)</text>
        <dbReference type="Rhea" id="RHEA:29091"/>
        <dbReference type="Rhea" id="RHEA-COMP:9565"/>
        <dbReference type="Rhea" id="RHEA-COMP:9566"/>
        <dbReference type="ChEBI" id="CHEBI:15378"/>
        <dbReference type="ChEBI" id="CHEBI:16389"/>
        <dbReference type="ChEBI" id="CHEBI:17976"/>
        <dbReference type="ChEBI" id="CHEBI:57540"/>
        <dbReference type="ChEBI" id="CHEBI:57945"/>
        <dbReference type="EC" id="7.1.1.2"/>
    </reaction>
</comment>
<dbReference type="Pfam" id="PF00361">
    <property type="entry name" value="Proton_antipo_M"/>
    <property type="match status" value="1"/>
</dbReference>
<keyword evidence="14 17" id="KW-0496">Mitochondrion</keyword>
<feature type="transmembrane region" description="Helical" evidence="17">
    <location>
        <begin position="413"/>
        <end position="434"/>
    </location>
</feature>
<keyword evidence="8 17" id="KW-0812">Transmembrane</keyword>
<evidence type="ECO:0000256" key="4">
    <source>
        <dbReference type="ARBA" id="ARBA00012944"/>
    </source>
</evidence>
<evidence type="ECO:0000256" key="9">
    <source>
        <dbReference type="ARBA" id="ARBA00022967"/>
    </source>
</evidence>
<protein>
    <recommendedName>
        <fullName evidence="5 17">NADH-ubiquinone oxidoreductase chain 4</fullName>
        <ecNumber evidence="4 17">7.1.1.2</ecNumber>
    </recommendedName>
</protein>
<keyword evidence="13 17" id="KW-0830">Ubiquinone</keyword>
<dbReference type="GO" id="GO:0042773">
    <property type="term" value="P:ATP synthesis coupled electron transport"/>
    <property type="evidence" value="ECO:0007669"/>
    <property type="project" value="InterPro"/>
</dbReference>
<dbReference type="AlphaFoldDB" id="A0A6C0MCS3"/>
<evidence type="ECO:0000256" key="8">
    <source>
        <dbReference type="ARBA" id="ARBA00022692"/>
    </source>
</evidence>
<feature type="transmembrane region" description="Helical" evidence="17">
    <location>
        <begin position="162"/>
        <end position="185"/>
    </location>
</feature>
<dbReference type="GO" id="GO:0031966">
    <property type="term" value="C:mitochondrial membrane"/>
    <property type="evidence" value="ECO:0007669"/>
    <property type="project" value="UniProtKB-SubCell"/>
</dbReference>
<feature type="transmembrane region" description="Helical" evidence="17">
    <location>
        <begin position="136"/>
        <end position="156"/>
    </location>
</feature>
<feature type="transmembrane region" description="Helical" evidence="17">
    <location>
        <begin position="234"/>
        <end position="258"/>
    </location>
</feature>
<dbReference type="GO" id="GO:0008137">
    <property type="term" value="F:NADH dehydrogenase (ubiquinone) activity"/>
    <property type="evidence" value="ECO:0007669"/>
    <property type="project" value="UniProtKB-UniRule"/>
</dbReference>
<dbReference type="PANTHER" id="PTHR43507">
    <property type="entry name" value="NADH-UBIQUINONE OXIDOREDUCTASE CHAIN 4"/>
    <property type="match status" value="1"/>
</dbReference>
<comment type="subcellular location">
    <subcellularLocation>
        <location evidence="2 17">Mitochondrion membrane</location>
        <topology evidence="2 17">Multi-pass membrane protein</topology>
    </subcellularLocation>
</comment>
<evidence type="ECO:0000256" key="7">
    <source>
        <dbReference type="ARBA" id="ARBA00022660"/>
    </source>
</evidence>
<dbReference type="GO" id="GO:0048039">
    <property type="term" value="F:ubiquinone binding"/>
    <property type="evidence" value="ECO:0007669"/>
    <property type="project" value="TreeGrafter"/>
</dbReference>
<evidence type="ECO:0000256" key="14">
    <source>
        <dbReference type="ARBA" id="ARBA00023128"/>
    </source>
</evidence>
<dbReference type="PANTHER" id="PTHR43507:SF20">
    <property type="entry name" value="NADH-UBIQUINONE OXIDOREDUCTASE CHAIN 4"/>
    <property type="match status" value="1"/>
</dbReference>
<keyword evidence="15 17" id="KW-0472">Membrane</keyword>
<dbReference type="GeneID" id="44154402"/>
<evidence type="ECO:0000256" key="3">
    <source>
        <dbReference type="ARBA" id="ARBA00009025"/>
    </source>
</evidence>
<dbReference type="EC" id="7.1.1.2" evidence="4 17"/>
<accession>A0A6C0MCS3</accession>
<geneLocation type="mitochondrion" evidence="19"/>
<evidence type="ECO:0000256" key="2">
    <source>
        <dbReference type="ARBA" id="ARBA00004225"/>
    </source>
</evidence>
<comment type="function">
    <text evidence="17">Core subunit of the mitochondrial membrane respiratory chain NADH dehydrogenase (Complex I) which catalyzes electron transfer from NADH through the respiratory chain, using ubiquinone as an electron acceptor. Essential for the catalytic activity and assembly of complex I.</text>
</comment>
<evidence type="ECO:0000256" key="10">
    <source>
        <dbReference type="ARBA" id="ARBA00022982"/>
    </source>
</evidence>
<evidence type="ECO:0000256" key="12">
    <source>
        <dbReference type="ARBA" id="ARBA00023027"/>
    </source>
</evidence>
<name>A0A6C0MCS3_9HEMI</name>
<feature type="transmembrane region" description="Helical" evidence="17">
    <location>
        <begin position="12"/>
        <end position="35"/>
    </location>
</feature>
<evidence type="ECO:0000256" key="16">
    <source>
        <dbReference type="ARBA" id="ARBA00049551"/>
    </source>
</evidence>
<evidence type="ECO:0000256" key="11">
    <source>
        <dbReference type="ARBA" id="ARBA00022989"/>
    </source>
</evidence>